<keyword evidence="4" id="KW-0521">NADP</keyword>
<dbReference type="RefSeq" id="WP_323467266.1">
    <property type="nucleotide sequence ID" value="NZ_CP144224.1"/>
</dbReference>
<evidence type="ECO:0000256" key="4">
    <source>
        <dbReference type="ARBA" id="ARBA00022857"/>
    </source>
</evidence>
<gene>
    <name evidence="6" type="ORF">RYX45_15315</name>
</gene>
<comment type="subcellular location">
    <subcellularLocation>
        <location evidence="1">Cytoplasm</location>
    </subcellularLocation>
</comment>
<dbReference type="EC" id="1.1.1.320" evidence="6"/>
<dbReference type="PROSITE" id="PS00061">
    <property type="entry name" value="ADH_SHORT"/>
    <property type="match status" value="1"/>
</dbReference>
<reference evidence="6" key="1">
    <citation type="submission" date="2023-10" db="EMBL/GenBank/DDBJ databases">
        <title>Screening of Alkalihalophilus pseudofirmusBZ-TG-HK211 and Its Alleviation of Salt Stress on Rapeseed Growth.</title>
        <authorList>
            <person name="Zhao B."/>
            <person name="Guo T."/>
        </authorList>
    </citation>
    <scope>NUCLEOTIDE SEQUENCE</scope>
    <source>
        <strain evidence="6">BZ-TG-HK211</strain>
    </source>
</reference>
<protein>
    <submittedName>
        <fullName evidence="6">(S)-benzoin forming benzil reductase</fullName>
        <ecNumber evidence="6">1.1.1.320</ecNumber>
    </submittedName>
</protein>
<name>A0AAJ2U1K8_ALKPS</name>
<dbReference type="NCBIfam" id="NF005381">
    <property type="entry name" value="PRK06924.1"/>
    <property type="match status" value="1"/>
</dbReference>
<dbReference type="SUPFAM" id="SSF51735">
    <property type="entry name" value="NAD(P)-binding Rossmann-fold domains"/>
    <property type="match status" value="1"/>
</dbReference>
<dbReference type="Proteomes" id="UP001285636">
    <property type="component" value="Unassembled WGS sequence"/>
</dbReference>
<dbReference type="Gene3D" id="3.40.50.720">
    <property type="entry name" value="NAD(P)-binding Rossmann-like Domain"/>
    <property type="match status" value="1"/>
</dbReference>
<proteinExistence type="inferred from homology"/>
<dbReference type="Pfam" id="PF00106">
    <property type="entry name" value="adh_short"/>
    <property type="match status" value="1"/>
</dbReference>
<dbReference type="InterPro" id="IPR002347">
    <property type="entry name" value="SDR_fam"/>
</dbReference>
<dbReference type="PANTHER" id="PTHR44085:SF2">
    <property type="entry name" value="SEPIAPTERIN REDUCTASE"/>
    <property type="match status" value="1"/>
</dbReference>
<dbReference type="CDD" id="cd05367">
    <property type="entry name" value="SPR-like_SDR_c"/>
    <property type="match status" value="1"/>
</dbReference>
<dbReference type="InterPro" id="IPR051721">
    <property type="entry name" value="Biopterin_syn/organic_redct"/>
</dbReference>
<evidence type="ECO:0000256" key="5">
    <source>
        <dbReference type="ARBA" id="ARBA00023002"/>
    </source>
</evidence>
<evidence type="ECO:0000256" key="3">
    <source>
        <dbReference type="ARBA" id="ARBA00022490"/>
    </source>
</evidence>
<keyword evidence="3" id="KW-0963">Cytoplasm</keyword>
<comment type="caution">
    <text evidence="6">The sequence shown here is derived from an EMBL/GenBank/DDBJ whole genome shotgun (WGS) entry which is preliminary data.</text>
</comment>
<dbReference type="InterPro" id="IPR020904">
    <property type="entry name" value="Sc_DH/Rdtase_CS"/>
</dbReference>
<dbReference type="PRINTS" id="PR00081">
    <property type="entry name" value="GDHRDH"/>
</dbReference>
<keyword evidence="5 6" id="KW-0560">Oxidoreductase</keyword>
<organism evidence="6 7">
    <name type="scientific">Alkalihalophilus pseudofirmus</name>
    <name type="common">Bacillus pseudofirmus</name>
    <dbReference type="NCBI Taxonomy" id="79885"/>
    <lineage>
        <taxon>Bacteria</taxon>
        <taxon>Bacillati</taxon>
        <taxon>Bacillota</taxon>
        <taxon>Bacilli</taxon>
        <taxon>Bacillales</taxon>
        <taxon>Bacillaceae</taxon>
        <taxon>Alkalihalophilus</taxon>
    </lineage>
</organism>
<dbReference type="PANTHER" id="PTHR44085">
    <property type="entry name" value="SEPIAPTERIN REDUCTASE"/>
    <property type="match status" value="1"/>
</dbReference>
<dbReference type="InterPro" id="IPR036291">
    <property type="entry name" value="NAD(P)-bd_dom_sf"/>
</dbReference>
<accession>A0AAJ2U1K8</accession>
<dbReference type="GO" id="GO:0004757">
    <property type="term" value="F:sepiapterin reductase (NADP+) activity"/>
    <property type="evidence" value="ECO:0007669"/>
    <property type="project" value="TreeGrafter"/>
</dbReference>
<comment type="similarity">
    <text evidence="2">Belongs to the short-chain dehydrogenases/reductases (SDR) family.</text>
</comment>
<dbReference type="AlphaFoldDB" id="A0AAJ2U1K8"/>
<dbReference type="GO" id="GO:0006729">
    <property type="term" value="P:tetrahydrobiopterin biosynthetic process"/>
    <property type="evidence" value="ECO:0007669"/>
    <property type="project" value="TreeGrafter"/>
</dbReference>
<evidence type="ECO:0000313" key="7">
    <source>
        <dbReference type="Proteomes" id="UP001285636"/>
    </source>
</evidence>
<sequence>MNYLIITGGTRGLGEEIVKSFAKEDTHIISIARGENQELQALVEARGGKFTPIQFDLADIEKVENLMEEVFHRIDKKSANSIHLVNNAGIVAPIKPIERCEAEEIIKSQHVNLVAPMLMISSFCKMTASLHCEKRVINVSSGAAKRPIFGWSSYGSSKAGLDLFSQGAALDQEKTEHPVKVLSFYPGIMDTDMQAEIRSSAKEDFINVETFQNYKEEGKLLPPKQVAEVVVQLLETDSFPNGEVVAVQDYL</sequence>
<evidence type="ECO:0000313" key="6">
    <source>
        <dbReference type="EMBL" id="MDV2886559.1"/>
    </source>
</evidence>
<dbReference type="GO" id="GO:0005737">
    <property type="term" value="C:cytoplasm"/>
    <property type="evidence" value="ECO:0007669"/>
    <property type="project" value="UniProtKB-SubCell"/>
</dbReference>
<dbReference type="EMBL" id="JAWJAY010000004">
    <property type="protein sequence ID" value="MDV2886559.1"/>
    <property type="molecule type" value="Genomic_DNA"/>
</dbReference>
<evidence type="ECO:0000256" key="2">
    <source>
        <dbReference type="ARBA" id="ARBA00006484"/>
    </source>
</evidence>
<evidence type="ECO:0000256" key="1">
    <source>
        <dbReference type="ARBA" id="ARBA00004496"/>
    </source>
</evidence>